<feature type="domain" description="Cytoskeleton protein RodZ-like C-terminal" evidence="2">
    <location>
        <begin position="278"/>
        <end position="328"/>
    </location>
</feature>
<dbReference type="Pfam" id="PF13464">
    <property type="entry name" value="RodZ_C"/>
    <property type="match status" value="1"/>
</dbReference>
<reference evidence="3" key="1">
    <citation type="journal article" date="2011" name="Environ. Microbiol.">
        <title>Time-series analyses of Monterey Bay coastal microbial picoplankton using a 'genome proxy' microarray.</title>
        <authorList>
            <person name="Rich V.I."/>
            <person name="Pham V.D."/>
            <person name="Eppley J."/>
            <person name="Shi Y."/>
            <person name="DeLong E.F."/>
        </authorList>
    </citation>
    <scope>NUCLEOTIDE SEQUENCE</scope>
</reference>
<keyword evidence="1" id="KW-0812">Transmembrane</keyword>
<dbReference type="InterPro" id="IPR025194">
    <property type="entry name" value="RodZ-like_C"/>
</dbReference>
<dbReference type="Gene3D" id="1.10.260.40">
    <property type="entry name" value="lambda repressor-like DNA-binding domains"/>
    <property type="match status" value="1"/>
</dbReference>
<evidence type="ECO:0000313" key="3">
    <source>
        <dbReference type="EMBL" id="ADI19813.1"/>
    </source>
</evidence>
<feature type="transmembrane region" description="Helical" evidence="1">
    <location>
        <begin position="109"/>
        <end position="129"/>
    </location>
</feature>
<dbReference type="GO" id="GO:0003677">
    <property type="term" value="F:DNA binding"/>
    <property type="evidence" value="ECO:0007669"/>
    <property type="project" value="InterPro"/>
</dbReference>
<dbReference type="Pfam" id="PF13413">
    <property type="entry name" value="HTH_25"/>
    <property type="match status" value="1"/>
</dbReference>
<organism evidence="3">
    <name type="scientific">uncultured alpha proteobacterium EB000_37G09</name>
    <dbReference type="NCBI Taxonomy" id="710792"/>
    <lineage>
        <taxon>Bacteria</taxon>
        <taxon>Pseudomonadati</taxon>
        <taxon>Pseudomonadota</taxon>
        <taxon>Alphaproteobacteria</taxon>
        <taxon>environmental samples</taxon>
    </lineage>
</organism>
<sequence length="363" mass="38383">MLSEGEQKAASTVNADIGSALRDARTIAGITLEDVARRTRISKSFLEFIELNQFDKLPGVGYTPGFIRNYCTAISVDPAPYIEVFKTSLTETEAKPEYKFHVQALVPKMAGSVVAMIVVAAALSGYVGWTLIDSEEISDPVIVAQSSLMPADEVAQKLGEQQIALSPVASIIDDSAAPIAGAPENVAEETLYLEKQTTESDATIPVGMPVQDDVAQAETNVAIPQPSLSEAKTETTATVDTNLVAQSIAESQDSTIDTPVAVAGAQATSRQISSELIIKASSTSWVEIVRADGEVSVSKLMRSGDILVSTIGKNLFLSTGNAGGLTLQTSTIEPFSAGNVGEILRDLPLNFDAIVSRRDLSTF</sequence>
<dbReference type="InterPro" id="IPR010982">
    <property type="entry name" value="Lambda_DNA-bd_dom_sf"/>
</dbReference>
<dbReference type="InterPro" id="IPR050400">
    <property type="entry name" value="Bact_Cytoskel_RodZ"/>
</dbReference>
<dbReference type="PANTHER" id="PTHR34475">
    <property type="match status" value="1"/>
</dbReference>
<evidence type="ECO:0000259" key="2">
    <source>
        <dbReference type="Pfam" id="PF13464"/>
    </source>
</evidence>
<dbReference type="InterPro" id="IPR001387">
    <property type="entry name" value="Cro/C1-type_HTH"/>
</dbReference>
<dbReference type="EMBL" id="GU474933">
    <property type="protein sequence ID" value="ADI19813.1"/>
    <property type="molecule type" value="Genomic_DNA"/>
</dbReference>
<dbReference type="CDD" id="cd00093">
    <property type="entry name" value="HTH_XRE"/>
    <property type="match status" value="1"/>
</dbReference>
<name>E0XZH2_9PROT</name>
<dbReference type="PANTHER" id="PTHR34475:SF1">
    <property type="entry name" value="CYTOSKELETON PROTEIN RODZ"/>
    <property type="match status" value="1"/>
</dbReference>
<protein>
    <submittedName>
        <fullName evidence="3">Uncharacterized protein conserved in bacteria</fullName>
    </submittedName>
</protein>
<dbReference type="SUPFAM" id="SSF47413">
    <property type="entry name" value="lambda repressor-like DNA-binding domains"/>
    <property type="match status" value="1"/>
</dbReference>
<dbReference type="AlphaFoldDB" id="E0XZH2"/>
<keyword evidence="1" id="KW-0472">Membrane</keyword>
<accession>E0XZH2</accession>
<evidence type="ECO:0000256" key="1">
    <source>
        <dbReference type="SAM" id="Phobius"/>
    </source>
</evidence>
<proteinExistence type="predicted"/>
<keyword evidence="1" id="KW-1133">Transmembrane helix</keyword>